<dbReference type="EMBL" id="LT629973">
    <property type="protein sequence ID" value="SEH99945.1"/>
    <property type="molecule type" value="Genomic_DNA"/>
</dbReference>
<dbReference type="GO" id="GO:0000270">
    <property type="term" value="P:peptidoglycan metabolic process"/>
    <property type="evidence" value="ECO:0007669"/>
    <property type="project" value="UniProtKB-UniRule"/>
</dbReference>
<sequence length="165" mass="18484" precursor="true">MCVRVCLLFACMLPLVSCFQSVNPKERDYPGYKMAPYTVKGQRIVPMTVDQALHYKAVGICSHYDETSFFGLCSGKTALGEDVKSYHEHAAHRTLPLPCKIRVTSCRTGRSIVLRVNDRGPFVKGRLLDISSAAAKKLGFRERGLDKVYVEVLSVGDGKWERRRG</sequence>
<reference evidence="7" key="1">
    <citation type="submission" date="2016-09" db="EMBL/GenBank/DDBJ databases">
        <authorList>
            <person name="Koehorst J."/>
        </authorList>
    </citation>
    <scope>NUCLEOTIDE SEQUENCE [LARGE SCALE GENOMIC DNA]</scope>
</reference>
<dbReference type="CDD" id="cd22268">
    <property type="entry name" value="DPBB_RlpA-like"/>
    <property type="match status" value="1"/>
</dbReference>
<evidence type="ECO:0000256" key="4">
    <source>
        <dbReference type="RuleBase" id="RU003495"/>
    </source>
</evidence>
<accession>A0A1H6MEF4</accession>
<name>A0A1H6MEF4_9BACT</name>
<proteinExistence type="inferred from homology"/>
<comment type="similarity">
    <text evidence="3 4">Belongs to the RlpA family.</text>
</comment>
<keyword evidence="6" id="KW-0449">Lipoprotein</keyword>
<dbReference type="InterPro" id="IPR034718">
    <property type="entry name" value="RlpA"/>
</dbReference>
<evidence type="ECO:0000313" key="6">
    <source>
        <dbReference type="EMBL" id="SEH99945.1"/>
    </source>
</evidence>
<dbReference type="HAMAP" id="MF_02071">
    <property type="entry name" value="RlpA"/>
    <property type="match status" value="1"/>
</dbReference>
<feature type="domain" description="RlpA-like protein double-psi beta-barrel" evidence="5">
    <location>
        <begin position="68"/>
        <end position="148"/>
    </location>
</feature>
<keyword evidence="2 3" id="KW-0961">Cell wall biogenesis/degradation</keyword>
<organism evidence="6 7">
    <name type="scientific">Akkermansia glycaniphila</name>
    <dbReference type="NCBI Taxonomy" id="1679444"/>
    <lineage>
        <taxon>Bacteria</taxon>
        <taxon>Pseudomonadati</taxon>
        <taxon>Verrucomicrobiota</taxon>
        <taxon>Verrucomicrobiia</taxon>
        <taxon>Verrucomicrobiales</taxon>
        <taxon>Akkermansiaceae</taxon>
        <taxon>Akkermansia</taxon>
    </lineage>
</organism>
<dbReference type="STRING" id="1679444.PYTT_2445"/>
<comment type="function">
    <text evidence="3">Lytic transglycosylase with a strong preference for naked glycan strands that lack stem peptides.</text>
</comment>
<dbReference type="EC" id="4.2.2.-" evidence="3"/>
<evidence type="ECO:0000256" key="1">
    <source>
        <dbReference type="ARBA" id="ARBA00023239"/>
    </source>
</evidence>
<dbReference type="PANTHER" id="PTHR34183:SF1">
    <property type="entry name" value="ENDOLYTIC PEPTIDOGLYCAN TRANSGLYCOSYLASE RLPA"/>
    <property type="match status" value="1"/>
</dbReference>
<dbReference type="InterPro" id="IPR012997">
    <property type="entry name" value="RplA"/>
</dbReference>
<evidence type="ECO:0000256" key="3">
    <source>
        <dbReference type="HAMAP-Rule" id="MF_02071"/>
    </source>
</evidence>
<dbReference type="PANTHER" id="PTHR34183">
    <property type="entry name" value="ENDOLYTIC PEPTIDOGLYCAN TRANSGLYCOSYLASE RLPA"/>
    <property type="match status" value="1"/>
</dbReference>
<dbReference type="Pfam" id="PF03330">
    <property type="entry name" value="DPBB_1"/>
    <property type="match status" value="1"/>
</dbReference>
<dbReference type="GO" id="GO:0071555">
    <property type="term" value="P:cell wall organization"/>
    <property type="evidence" value="ECO:0007669"/>
    <property type="project" value="UniProtKB-KW"/>
</dbReference>
<dbReference type="SUPFAM" id="SSF50685">
    <property type="entry name" value="Barwin-like endoglucanases"/>
    <property type="match status" value="1"/>
</dbReference>
<dbReference type="AlphaFoldDB" id="A0A1H6MEF4"/>
<dbReference type="NCBIfam" id="TIGR00413">
    <property type="entry name" value="rlpA"/>
    <property type="match status" value="1"/>
</dbReference>
<dbReference type="Proteomes" id="UP000176204">
    <property type="component" value="Chromosome I"/>
</dbReference>
<evidence type="ECO:0000256" key="2">
    <source>
        <dbReference type="ARBA" id="ARBA00023316"/>
    </source>
</evidence>
<dbReference type="InterPro" id="IPR009009">
    <property type="entry name" value="RlpA-like_DPBB"/>
</dbReference>
<evidence type="ECO:0000313" key="7">
    <source>
        <dbReference type="Proteomes" id="UP000176204"/>
    </source>
</evidence>
<dbReference type="KEGG" id="agl:PYTT_2445"/>
<dbReference type="InterPro" id="IPR036908">
    <property type="entry name" value="RlpA-like_sf"/>
</dbReference>
<gene>
    <name evidence="3" type="primary">rlpA</name>
    <name evidence="6" type="ORF">PYTT_2445</name>
</gene>
<evidence type="ECO:0000259" key="5">
    <source>
        <dbReference type="Pfam" id="PF03330"/>
    </source>
</evidence>
<dbReference type="GO" id="GO:0008932">
    <property type="term" value="F:lytic endotransglycosylase activity"/>
    <property type="evidence" value="ECO:0007669"/>
    <property type="project" value="UniProtKB-UniRule"/>
</dbReference>
<feature type="chain" id="PRO_5009987983" description="Probable endolytic peptidoglycan transglycosylase RlpA" evidence="3">
    <location>
        <begin position="23"/>
        <end position="165"/>
    </location>
</feature>
<keyword evidence="3" id="KW-0732">Signal</keyword>
<dbReference type="Gene3D" id="2.40.40.10">
    <property type="entry name" value="RlpA-like domain"/>
    <property type="match status" value="1"/>
</dbReference>
<dbReference type="RefSeq" id="WP_197677904.1">
    <property type="nucleotide sequence ID" value="NZ_LIGX01000037.1"/>
</dbReference>
<protein>
    <recommendedName>
        <fullName evidence="3">Probable endolytic peptidoglycan transglycosylase RlpA</fullName>
        <ecNumber evidence="3">4.2.2.-</ecNumber>
    </recommendedName>
</protein>
<keyword evidence="1 3" id="KW-0456">Lyase</keyword>
<feature type="signal peptide" evidence="3">
    <location>
        <begin position="1"/>
        <end position="22"/>
    </location>
</feature>
<keyword evidence="7" id="KW-1185">Reference proteome</keyword>